<name>A0AAE0RV41_9BIVA</name>
<proteinExistence type="predicted"/>
<evidence type="ECO:0000313" key="2">
    <source>
        <dbReference type="EMBL" id="KAK3580207.1"/>
    </source>
</evidence>
<dbReference type="Pfam" id="PF03417">
    <property type="entry name" value="AAT"/>
    <property type="match status" value="1"/>
</dbReference>
<dbReference type="Proteomes" id="UP001195483">
    <property type="component" value="Unassembled WGS sequence"/>
</dbReference>
<reference evidence="2" key="3">
    <citation type="submission" date="2023-05" db="EMBL/GenBank/DDBJ databases">
        <authorList>
            <person name="Smith C.H."/>
        </authorList>
    </citation>
    <scope>NUCLEOTIDE SEQUENCE</scope>
    <source>
        <strain evidence="2">CHS0354</strain>
        <tissue evidence="2">Mantle</tissue>
    </source>
</reference>
<feature type="domain" description="Peptidase C45 hydrolase" evidence="1">
    <location>
        <begin position="163"/>
        <end position="409"/>
    </location>
</feature>
<reference evidence="2" key="2">
    <citation type="journal article" date="2021" name="Genome Biol. Evol.">
        <title>Developing a high-quality reference genome for a parasitic bivalve with doubly uniparental inheritance (Bivalvia: Unionida).</title>
        <authorList>
            <person name="Smith C.H."/>
        </authorList>
    </citation>
    <scope>NUCLEOTIDE SEQUENCE</scope>
    <source>
        <strain evidence="2">CHS0354</strain>
        <tissue evidence="2">Mantle</tissue>
    </source>
</reference>
<evidence type="ECO:0000313" key="3">
    <source>
        <dbReference type="Proteomes" id="UP001195483"/>
    </source>
</evidence>
<dbReference type="EMBL" id="JAEAOA010001110">
    <property type="protein sequence ID" value="KAK3580207.1"/>
    <property type="molecule type" value="Genomic_DNA"/>
</dbReference>
<dbReference type="AlphaFoldDB" id="A0AAE0RV41"/>
<comment type="caution">
    <text evidence="2">The sequence shown here is derived from an EMBL/GenBank/DDBJ whole genome shotgun (WGS) entry which is preliminary data.</text>
</comment>
<organism evidence="2 3">
    <name type="scientific">Potamilus streckersoni</name>
    <dbReference type="NCBI Taxonomy" id="2493646"/>
    <lineage>
        <taxon>Eukaryota</taxon>
        <taxon>Metazoa</taxon>
        <taxon>Spiralia</taxon>
        <taxon>Lophotrochozoa</taxon>
        <taxon>Mollusca</taxon>
        <taxon>Bivalvia</taxon>
        <taxon>Autobranchia</taxon>
        <taxon>Heteroconchia</taxon>
        <taxon>Palaeoheterodonta</taxon>
        <taxon>Unionida</taxon>
        <taxon>Unionoidea</taxon>
        <taxon>Unionidae</taxon>
        <taxon>Ambleminae</taxon>
        <taxon>Lampsilini</taxon>
        <taxon>Potamilus</taxon>
    </lineage>
</organism>
<sequence>MSLRLRACFRCIKVILRRNNVPFVRSLCYVHKETDTVPPSHKGQVLPVLFTKGTHYEVGYSIGSVFGGRIRKYLISSSLVQNRLLPFYKTSRGRDIYEEYLDAAEKSFPQYVKEIRGMADGSGMPFEHLFLMNFSKEVYSVHYYEMQSDASKQVNGCSTVHINRPDTKILAHNEDAEPMIAPNSYIVSAHIIDQESNAGIVKCTEEHFAAFSYPGFLPGYAFGFNKHGMIFAINELCPKKASEGSSPVSIICRALLSASSMDEVICIARNKGFGSADGFNINVASLNSKEMWALEVGPGKPESRLQLTTIPEQEEASKPCHYFHFNQYKHIKDVAERSDLQSTVARAKRAEEIAPPKTVQDVMVILGDTGNCSYPLFRRPNDIDDSTTACTAIFDIRQKTMEIYTENPAMDNSSPVLKLPLTF</sequence>
<reference evidence="2" key="1">
    <citation type="journal article" date="2021" name="Genome Biol. Evol.">
        <title>A High-Quality Reference Genome for a Parasitic Bivalve with Doubly Uniparental Inheritance (Bivalvia: Unionida).</title>
        <authorList>
            <person name="Smith C.H."/>
        </authorList>
    </citation>
    <scope>NUCLEOTIDE SEQUENCE</scope>
    <source>
        <strain evidence="2">CHS0354</strain>
    </source>
</reference>
<dbReference type="Gene3D" id="3.60.60.10">
    <property type="entry name" value="Penicillin V Acylase, Chain A"/>
    <property type="match status" value="1"/>
</dbReference>
<dbReference type="InterPro" id="IPR047801">
    <property type="entry name" value="Peptidase_C45"/>
</dbReference>
<accession>A0AAE0RV41</accession>
<protein>
    <recommendedName>
        <fullName evidence="1">Peptidase C45 hydrolase domain-containing protein</fullName>
    </recommendedName>
</protein>
<keyword evidence="3" id="KW-1185">Reference proteome</keyword>
<evidence type="ECO:0000259" key="1">
    <source>
        <dbReference type="Pfam" id="PF03417"/>
    </source>
</evidence>
<dbReference type="PANTHER" id="PTHR34180:SF1">
    <property type="entry name" value="BETA-ALANYL-DOPAMINE_CARCININE HYDROLASE"/>
    <property type="match status" value="1"/>
</dbReference>
<dbReference type="InterPro" id="IPR047794">
    <property type="entry name" value="C45_proenzyme-like"/>
</dbReference>
<dbReference type="NCBIfam" id="NF040521">
    <property type="entry name" value="C45_proenzyme"/>
    <property type="match status" value="1"/>
</dbReference>
<gene>
    <name evidence="2" type="ORF">CHS0354_017992</name>
</gene>
<dbReference type="PANTHER" id="PTHR34180">
    <property type="entry name" value="PEPTIDASE C45"/>
    <property type="match status" value="1"/>
</dbReference>
<dbReference type="InterPro" id="IPR005079">
    <property type="entry name" value="Peptidase_C45_hydrolase"/>
</dbReference>